<keyword evidence="2" id="KW-1185">Reference proteome</keyword>
<name>A0A7Y0Q5Q3_9FIRM</name>
<dbReference type="AlphaFoldDB" id="A0A7Y0Q5Q3"/>
<accession>A0A7Y0Q5Q3</accession>
<dbReference type="EMBL" id="JABBVZ010000120">
    <property type="protein sequence ID" value="NMP24544.1"/>
    <property type="molecule type" value="Genomic_DNA"/>
</dbReference>
<comment type="caution">
    <text evidence="1">The sequence shown here is derived from an EMBL/GenBank/DDBJ whole genome shotgun (WGS) entry which is preliminary data.</text>
</comment>
<reference evidence="1 2" key="1">
    <citation type="submission" date="2020-04" db="EMBL/GenBank/DDBJ databases">
        <authorList>
            <person name="Zhang R."/>
            <person name="Schippers A."/>
        </authorList>
    </citation>
    <scope>NUCLEOTIDE SEQUENCE [LARGE SCALE GENOMIC DNA]</scope>
    <source>
        <strain evidence="1 2">DSM 109850</strain>
    </source>
</reference>
<dbReference type="SUPFAM" id="SSF52540">
    <property type="entry name" value="P-loop containing nucleoside triphosphate hydrolases"/>
    <property type="match status" value="1"/>
</dbReference>
<organism evidence="1 2">
    <name type="scientific">Sulfobacillus harzensis</name>
    <dbReference type="NCBI Taxonomy" id="2729629"/>
    <lineage>
        <taxon>Bacteria</taxon>
        <taxon>Bacillati</taxon>
        <taxon>Bacillota</taxon>
        <taxon>Clostridia</taxon>
        <taxon>Eubacteriales</taxon>
        <taxon>Clostridiales Family XVII. Incertae Sedis</taxon>
        <taxon>Sulfobacillus</taxon>
    </lineage>
</organism>
<evidence type="ECO:0000313" key="1">
    <source>
        <dbReference type="EMBL" id="NMP24544.1"/>
    </source>
</evidence>
<protein>
    <recommendedName>
        <fullName evidence="3">Orc1-like AAA ATPase domain-containing protein</fullName>
    </recommendedName>
</protein>
<dbReference type="Gene3D" id="3.40.50.300">
    <property type="entry name" value="P-loop containing nucleotide triphosphate hydrolases"/>
    <property type="match status" value="1"/>
</dbReference>
<gene>
    <name evidence="1" type="ORF">HIJ39_19705</name>
</gene>
<dbReference type="RefSeq" id="WP_169102754.1">
    <property type="nucleotide sequence ID" value="NZ_JABBVZ010000120.1"/>
</dbReference>
<dbReference type="Proteomes" id="UP000533476">
    <property type="component" value="Unassembled WGS sequence"/>
</dbReference>
<dbReference type="InterPro" id="IPR027417">
    <property type="entry name" value="P-loop_NTPase"/>
</dbReference>
<evidence type="ECO:0008006" key="3">
    <source>
        <dbReference type="Google" id="ProtNLM"/>
    </source>
</evidence>
<evidence type="ECO:0000313" key="2">
    <source>
        <dbReference type="Proteomes" id="UP000533476"/>
    </source>
</evidence>
<proteinExistence type="predicted"/>
<sequence>MQPLSEHIADDRSQLFVGRQNECDWVRTWLRSFDPPTQIVAITGMGGVGKSTLLARLLEIGQTHHAITVWIDARTCYRTPRRFLESLPDRFQHWQRMTGPRPPLMLAIDNYEELDVLETWLKEVFLPGLPATGVLLLLASRPNVYAPWVLDPGWQRRVHLWPLGDFSPEETEDYLSRRQWPANDLAVARRLAERHPLSLAVLSEARRRRPSTNPLELEALVRESLSVRLLREVTDPDLEPLVEALSLLRDADLTRLERVLETRISPRRYAALKRLSFVKRTAINTVSLHDLAVTHLFRDFQQRDPKRLDHLRHRAVQVLLDEWDQSDAGKRGALAQHLLWVCRDVLQEGTHYADLTDAAPELEVSGYRASDYPWLRTLIAAWPRQSLPLAPPEALALFDIIADQFPSAIRVTREASGRPVAVFVALPLYDRTLELIRAFHPVVADRLLAFDHAIGHSGSEDANTLFNVLSGFDFQQKRYTAETLLGVVARDQLSFQVGVLGLLILTNPDLKAFLRRLGYQSQPFPVSHPPVADEELFILDLRHQHFGAWIQSLLRQLRPTHPGIRVEDVRYVLDHWSDARKLGAGALAQRLQLPAEDLRQLIQEGLAADPPAPLTARDARVLQETFFSGDRTVWQHAERLHVSRATYYRYLEKSLTHLATWLESKMRRF</sequence>